<dbReference type="InterPro" id="IPR014716">
    <property type="entry name" value="Fibrinogen_a/b/g_C_1"/>
</dbReference>
<evidence type="ECO:0000256" key="1">
    <source>
        <dbReference type="ARBA" id="ARBA00023157"/>
    </source>
</evidence>
<dbReference type="AlphaFoldDB" id="A0A6P7XPZ4"/>
<dbReference type="GeneID" id="115467863"/>
<dbReference type="PANTHER" id="PTHR19143">
    <property type="entry name" value="FIBRINOGEN/TENASCIN/ANGIOPOEITIN"/>
    <property type="match status" value="1"/>
</dbReference>
<keyword evidence="1" id="KW-1015">Disulfide bond</keyword>
<dbReference type="NCBIfam" id="NF040941">
    <property type="entry name" value="GGGWT_bact"/>
    <property type="match status" value="1"/>
</dbReference>
<dbReference type="PANTHER" id="PTHR19143:SF185">
    <property type="entry name" value="ANGIOPOIETIN-RELATED PROTEIN 5"/>
    <property type="match status" value="1"/>
</dbReference>
<dbReference type="GO" id="GO:0005615">
    <property type="term" value="C:extracellular space"/>
    <property type="evidence" value="ECO:0007669"/>
    <property type="project" value="TreeGrafter"/>
</dbReference>
<evidence type="ECO:0000313" key="4">
    <source>
        <dbReference type="Proteomes" id="UP000515156"/>
    </source>
</evidence>
<feature type="domain" description="Fibrinogen C-terminal" evidence="3">
    <location>
        <begin position="154"/>
        <end position="387"/>
    </location>
</feature>
<dbReference type="KEGG" id="muo:115467863"/>
<dbReference type="OrthoDB" id="7940501at2759"/>
<dbReference type="Pfam" id="PF00147">
    <property type="entry name" value="Fibrinogen_C"/>
    <property type="match status" value="1"/>
</dbReference>
<keyword evidence="2" id="KW-0732">Signal</keyword>
<sequence>MAWLCAALWICLVAVFPGSDALLINNITLSSAMQEAVSAKGLSANGELEAIRKETSSAKMKNKPTEITHKVEKCSVPCTVHTQKIREEKHYICRNLQSSLITYARSTKKMLKNMLEDQQKSLDYLSNQVSELMSHVLILNAEVMKKQMDPIPHRPMQTHGCDCTDIIDTVGTFSETPSGRYIIQPEGTDYSFEVFCDMDYRGGGWTVIQKRIDGLIDFQQMWSDYTDGFGDLLGEHWLGLKNIFYIVNQKSTNFMLHVALESEDGNSAYAVYDNFWLEDETQLFKMHVGRYSGTAGDAFRGYRKEDNQNAMLFSTSDSDNDGLSVESCSMMDNKTGWWFNQCGLANLNGPHLVTRKGIQSKIRWDTWTKNEKIVKIKAASMKIRRTYNPYFK</sequence>
<dbReference type="CDD" id="cd00087">
    <property type="entry name" value="FReD"/>
    <property type="match status" value="1"/>
</dbReference>
<accession>A0A6P7XPZ4</accession>
<protein>
    <submittedName>
        <fullName evidence="5">Angiopoietin-related protein 5 isoform X1</fullName>
    </submittedName>
</protein>
<feature type="chain" id="PRO_5027664919" evidence="2">
    <location>
        <begin position="22"/>
        <end position="392"/>
    </location>
</feature>
<feature type="signal peptide" evidence="2">
    <location>
        <begin position="1"/>
        <end position="21"/>
    </location>
</feature>
<dbReference type="InterPro" id="IPR036056">
    <property type="entry name" value="Fibrinogen-like_C"/>
</dbReference>
<dbReference type="FunCoup" id="A0A6P7XPZ4">
    <property type="interactions" value="32"/>
</dbReference>
<dbReference type="Proteomes" id="UP000515156">
    <property type="component" value="Chromosome 4"/>
</dbReference>
<dbReference type="InterPro" id="IPR020837">
    <property type="entry name" value="Fibrinogen_CS"/>
</dbReference>
<name>A0A6P7XPZ4_9AMPH</name>
<evidence type="ECO:0000259" key="3">
    <source>
        <dbReference type="PROSITE" id="PS51406"/>
    </source>
</evidence>
<proteinExistence type="predicted"/>
<gene>
    <name evidence="5" type="primary">ANGPTL5</name>
</gene>
<dbReference type="PROSITE" id="PS51406">
    <property type="entry name" value="FIBRINOGEN_C_2"/>
    <property type="match status" value="1"/>
</dbReference>
<evidence type="ECO:0000313" key="5">
    <source>
        <dbReference type="RefSeq" id="XP_030055216.1"/>
    </source>
</evidence>
<dbReference type="InParanoid" id="A0A6P7XPZ4"/>
<dbReference type="InterPro" id="IPR002181">
    <property type="entry name" value="Fibrinogen_a/b/g_C_dom"/>
</dbReference>
<dbReference type="RefSeq" id="XP_030055216.1">
    <property type="nucleotide sequence ID" value="XM_030199356.1"/>
</dbReference>
<dbReference type="CTD" id="253935"/>
<keyword evidence="4" id="KW-1185">Reference proteome</keyword>
<dbReference type="Gene3D" id="3.90.215.10">
    <property type="entry name" value="Gamma Fibrinogen, chain A, domain 1"/>
    <property type="match status" value="1"/>
</dbReference>
<dbReference type="SUPFAM" id="SSF56496">
    <property type="entry name" value="Fibrinogen C-terminal domain-like"/>
    <property type="match status" value="1"/>
</dbReference>
<evidence type="ECO:0000256" key="2">
    <source>
        <dbReference type="SAM" id="SignalP"/>
    </source>
</evidence>
<dbReference type="PROSITE" id="PS00514">
    <property type="entry name" value="FIBRINOGEN_C_1"/>
    <property type="match status" value="1"/>
</dbReference>
<dbReference type="InterPro" id="IPR050373">
    <property type="entry name" value="Fibrinogen_C-term_domain"/>
</dbReference>
<reference evidence="5" key="1">
    <citation type="submission" date="2025-08" db="UniProtKB">
        <authorList>
            <consortium name="RefSeq"/>
        </authorList>
    </citation>
    <scope>IDENTIFICATION</scope>
</reference>
<dbReference type="SMART" id="SM00186">
    <property type="entry name" value="FBG"/>
    <property type="match status" value="1"/>
</dbReference>
<organism evidence="4 5">
    <name type="scientific">Microcaecilia unicolor</name>
    <dbReference type="NCBI Taxonomy" id="1415580"/>
    <lineage>
        <taxon>Eukaryota</taxon>
        <taxon>Metazoa</taxon>
        <taxon>Chordata</taxon>
        <taxon>Craniata</taxon>
        <taxon>Vertebrata</taxon>
        <taxon>Euteleostomi</taxon>
        <taxon>Amphibia</taxon>
        <taxon>Gymnophiona</taxon>
        <taxon>Siphonopidae</taxon>
        <taxon>Microcaecilia</taxon>
    </lineage>
</organism>